<keyword evidence="3" id="KW-0812">Transmembrane</keyword>
<sequence length="449" mass="50883">MPPSSTPDTVRKRSPWRWLWRFLFLVLLLVALALGSLWYVYDTRLKPAPGEWQYTWRIGRHEIPLSIRKALNFFSDPTYGQWLDWLPVNLSKQTSYGKLGLFWDHSTQSLLVLCNDCQIHWDGVASAPLRIPVVRAFIHQDKPDFFSGTISLGSREQPHLYLGWEGELQRDTFSMHINADELPISDIFYTLVPDIPELKHAVITGTISLGAQVVLPSFELKLSNPRTHDFTVSGLGTERLIHSQSTCGKPSQLPMNHWLVRAVMSAEDQRFEEHPGYDLQELMAAHDANQLQGSVIRGGSTITQQTAKLLFTGSERSLTRKLRELLYAVEMEQTLGKTRIMQLYLDNAPWGIYPDGKILCGAEAAAQHYFGRTAANLKREQAVWLAAMLHSPVAEARAWQRTGRINLGRAVWVAEYVRNAPNSGPRARQNVINALRRDPSLGMKPQTPN</sequence>
<dbReference type="PANTHER" id="PTHR32282:SF33">
    <property type="entry name" value="PEPTIDOGLYCAN GLYCOSYLTRANSFERASE"/>
    <property type="match status" value="1"/>
</dbReference>
<evidence type="ECO:0000259" key="4">
    <source>
        <dbReference type="Pfam" id="PF00912"/>
    </source>
</evidence>
<comment type="caution">
    <text evidence="5">The sequence shown here is derived from an EMBL/GenBank/DDBJ whole genome shotgun (WGS) entry which is preliminary data.</text>
</comment>
<name>A0A433SE64_9BURK</name>
<dbReference type="AlphaFoldDB" id="A0A433SE64"/>
<dbReference type="Gene3D" id="1.10.3810.10">
    <property type="entry name" value="Biosynthetic peptidoglycan transglycosylase-like"/>
    <property type="match status" value="1"/>
</dbReference>
<dbReference type="PANTHER" id="PTHR32282">
    <property type="entry name" value="BINDING PROTEIN TRANSPEPTIDASE, PUTATIVE-RELATED"/>
    <property type="match status" value="1"/>
</dbReference>
<dbReference type="RefSeq" id="WP_126978761.1">
    <property type="nucleotide sequence ID" value="NZ_PQSP01000002.1"/>
</dbReference>
<organism evidence="5 6">
    <name type="scientific">Saezia sanguinis</name>
    <dbReference type="NCBI Taxonomy" id="1965230"/>
    <lineage>
        <taxon>Bacteria</taxon>
        <taxon>Pseudomonadati</taxon>
        <taxon>Pseudomonadota</taxon>
        <taxon>Betaproteobacteria</taxon>
        <taxon>Burkholderiales</taxon>
        <taxon>Saeziaceae</taxon>
        <taxon>Saezia</taxon>
    </lineage>
</organism>
<evidence type="ECO:0000256" key="1">
    <source>
        <dbReference type="ARBA" id="ARBA00004752"/>
    </source>
</evidence>
<dbReference type="Proteomes" id="UP000286947">
    <property type="component" value="Unassembled WGS sequence"/>
</dbReference>
<evidence type="ECO:0000313" key="6">
    <source>
        <dbReference type="Proteomes" id="UP000286947"/>
    </source>
</evidence>
<dbReference type="InterPro" id="IPR036950">
    <property type="entry name" value="PBP_transglycosylase"/>
</dbReference>
<dbReference type="Pfam" id="PF00912">
    <property type="entry name" value="Transgly"/>
    <property type="match status" value="1"/>
</dbReference>
<comment type="pathway">
    <text evidence="1">Cell wall biogenesis; peptidoglycan biosynthesis.</text>
</comment>
<dbReference type="OrthoDB" id="8835701at2"/>
<evidence type="ECO:0000313" key="5">
    <source>
        <dbReference type="EMBL" id="RUS67022.1"/>
    </source>
</evidence>
<keyword evidence="5" id="KW-0328">Glycosyltransferase</keyword>
<evidence type="ECO:0000256" key="2">
    <source>
        <dbReference type="ARBA" id="ARBA00022679"/>
    </source>
</evidence>
<dbReference type="EMBL" id="PQSP01000002">
    <property type="protein sequence ID" value="RUS67022.1"/>
    <property type="molecule type" value="Genomic_DNA"/>
</dbReference>
<accession>A0A433SE64</accession>
<dbReference type="InterPro" id="IPR023346">
    <property type="entry name" value="Lysozyme-like_dom_sf"/>
</dbReference>
<keyword evidence="3" id="KW-0472">Membrane</keyword>
<evidence type="ECO:0000256" key="3">
    <source>
        <dbReference type="SAM" id="Phobius"/>
    </source>
</evidence>
<keyword evidence="6" id="KW-1185">Reference proteome</keyword>
<dbReference type="SUPFAM" id="SSF53955">
    <property type="entry name" value="Lysozyme-like"/>
    <property type="match status" value="1"/>
</dbReference>
<keyword evidence="2 5" id="KW-0808">Transferase</keyword>
<dbReference type="GO" id="GO:0008955">
    <property type="term" value="F:peptidoglycan glycosyltransferase activity"/>
    <property type="evidence" value="ECO:0007669"/>
    <property type="project" value="TreeGrafter"/>
</dbReference>
<dbReference type="InterPro" id="IPR001264">
    <property type="entry name" value="Glyco_trans_51"/>
</dbReference>
<gene>
    <name evidence="5" type="primary">mtgA_1</name>
    <name evidence="5" type="ORF">CUZ56_00960</name>
</gene>
<feature type="transmembrane region" description="Helical" evidence="3">
    <location>
        <begin position="18"/>
        <end position="41"/>
    </location>
</feature>
<dbReference type="EC" id="2.4.1.129" evidence="5"/>
<proteinExistence type="predicted"/>
<reference evidence="5 6" key="1">
    <citation type="submission" date="2018-01" db="EMBL/GenBank/DDBJ databases">
        <title>Saezia sanguinis gen. nov., sp. nov., in the order Burkholderiales isolated from human blood.</title>
        <authorList>
            <person name="Medina-Pascual M.J."/>
            <person name="Valdezate S."/>
            <person name="Monzon S."/>
            <person name="Cuesta I."/>
            <person name="Carrasco G."/>
            <person name="Villalon P."/>
            <person name="Saez-Nieto J.A."/>
        </authorList>
    </citation>
    <scope>NUCLEOTIDE SEQUENCE [LARGE SCALE GENOMIC DNA]</scope>
    <source>
        <strain evidence="5 6">CNM695-12</strain>
    </source>
</reference>
<keyword evidence="3" id="KW-1133">Transmembrane helix</keyword>
<dbReference type="InterPro" id="IPR050396">
    <property type="entry name" value="Glycosyltr_51/Transpeptidase"/>
</dbReference>
<feature type="domain" description="Glycosyl transferase family 51" evidence="4">
    <location>
        <begin position="255"/>
        <end position="395"/>
    </location>
</feature>
<protein>
    <submittedName>
        <fullName evidence="5">Biosynthetic peptidoglycan transglycosylase</fullName>
        <ecNumber evidence="5">2.4.1.129</ecNumber>
    </submittedName>
</protein>